<dbReference type="InterPro" id="IPR010131">
    <property type="entry name" value="MdtP/NodT-like"/>
</dbReference>
<dbReference type="AlphaFoldDB" id="A0A239K2I2"/>
<dbReference type="PANTHER" id="PTHR30203">
    <property type="entry name" value="OUTER MEMBRANE CATION EFFLUX PROTEIN"/>
    <property type="match status" value="1"/>
</dbReference>
<evidence type="ECO:0000313" key="5">
    <source>
        <dbReference type="Proteomes" id="UP000198281"/>
    </source>
</evidence>
<accession>A0A239K2I2</accession>
<feature type="coiled-coil region" evidence="2">
    <location>
        <begin position="114"/>
        <end position="157"/>
    </location>
</feature>
<gene>
    <name evidence="4" type="ORF">SAMN06295912_1434</name>
</gene>
<dbReference type="Gene3D" id="1.20.1600.10">
    <property type="entry name" value="Outer membrane efflux proteins (OEP)"/>
    <property type="match status" value="1"/>
</dbReference>
<feature type="signal peptide" evidence="3">
    <location>
        <begin position="1"/>
        <end position="20"/>
    </location>
</feature>
<dbReference type="RefSeq" id="WP_056383951.1">
    <property type="nucleotide sequence ID" value="NZ_FZOS01000043.1"/>
</dbReference>
<dbReference type="InterPro" id="IPR003423">
    <property type="entry name" value="OMP_efflux"/>
</dbReference>
<evidence type="ECO:0000256" key="2">
    <source>
        <dbReference type="SAM" id="Coils"/>
    </source>
</evidence>
<protein>
    <submittedName>
        <fullName evidence="4">Outer membrane protein, cobalt-zinc-cadmium efflux system</fullName>
    </submittedName>
</protein>
<keyword evidence="2" id="KW-0175">Coiled coil</keyword>
<dbReference type="SUPFAM" id="SSF56954">
    <property type="entry name" value="Outer membrane efflux proteins (OEP)"/>
    <property type="match status" value="1"/>
</dbReference>
<evidence type="ECO:0000256" key="1">
    <source>
        <dbReference type="ARBA" id="ARBA00007613"/>
    </source>
</evidence>
<dbReference type="OrthoDB" id="9791261at2"/>
<dbReference type="GO" id="GO:0015562">
    <property type="term" value="F:efflux transmembrane transporter activity"/>
    <property type="evidence" value="ECO:0007669"/>
    <property type="project" value="InterPro"/>
</dbReference>
<proteinExistence type="inferred from homology"/>
<keyword evidence="3" id="KW-0732">Signal</keyword>
<feature type="chain" id="PRO_5011269722" evidence="3">
    <location>
        <begin position="21"/>
        <end position="421"/>
    </location>
</feature>
<dbReference type="EMBL" id="FZOS01000043">
    <property type="protein sequence ID" value="SNT11294.1"/>
    <property type="molecule type" value="Genomic_DNA"/>
</dbReference>
<dbReference type="Pfam" id="PF02321">
    <property type="entry name" value="OEP"/>
    <property type="match status" value="2"/>
</dbReference>
<evidence type="ECO:0000256" key="3">
    <source>
        <dbReference type="SAM" id="SignalP"/>
    </source>
</evidence>
<dbReference type="Proteomes" id="UP000198281">
    <property type="component" value="Unassembled WGS sequence"/>
</dbReference>
<dbReference type="PANTHER" id="PTHR30203:SF24">
    <property type="entry name" value="BLR4935 PROTEIN"/>
    <property type="match status" value="1"/>
</dbReference>
<organism evidence="4 5">
    <name type="scientific">Edaphosphingomonas laterariae</name>
    <dbReference type="NCBI Taxonomy" id="861865"/>
    <lineage>
        <taxon>Bacteria</taxon>
        <taxon>Pseudomonadati</taxon>
        <taxon>Pseudomonadota</taxon>
        <taxon>Alphaproteobacteria</taxon>
        <taxon>Sphingomonadales</taxon>
        <taxon>Rhizorhabdaceae</taxon>
        <taxon>Edaphosphingomonas</taxon>
    </lineage>
</organism>
<reference evidence="5" key="1">
    <citation type="submission" date="2017-06" db="EMBL/GenBank/DDBJ databases">
        <authorList>
            <person name="Varghese N."/>
            <person name="Submissions S."/>
        </authorList>
    </citation>
    <scope>NUCLEOTIDE SEQUENCE [LARGE SCALE GENOMIC DNA]</scope>
    <source>
        <strain evidence="5">LNB2</strain>
    </source>
</reference>
<evidence type="ECO:0000313" key="4">
    <source>
        <dbReference type="EMBL" id="SNT11294.1"/>
    </source>
</evidence>
<name>A0A239K2I2_9SPHN</name>
<comment type="similarity">
    <text evidence="1">Belongs to the outer membrane factor (OMF) (TC 1.B.17) family.</text>
</comment>
<sequence length="421" mass="44115">MNRLLAALVVAAPYAFSAQAQTPPSAETQPPLTLSRALDLAGASAPALEAASAGLRAAEAARTIAGLRPNPTINIEAENVAGTGPYSGTQSMEATTSLQLPIELGGKRSARVAVADAQRDRAGIERAIAQADLRFAVTRAYAEAAASERRLVNAREQFRIANEGLRAADVRVRAGRASPLEVQRADVTRINAAAALERSERSAEVARFTLSQRIGQTILAPLDGSWFNSVDSRYGPLRPPDAAGTLSLAAANADLATATAQMRLARAQRVPDLTLGAGARRLEETNDTAAVFSLSVPLPFFNSGKAALEQAGAEQLRAEAQKRVTAQDVAQAIAEAQADAANAATSAATATGPALEAAEEAARIARIGYREGKFSQLDLLDAERVLSETRATAIDALLAYHNAQAQLERLTARAPDQGDNR</sequence>
<keyword evidence="5" id="KW-1185">Reference proteome</keyword>